<dbReference type="AlphaFoldDB" id="A0A6J8AL58"/>
<gene>
    <name evidence="8" type="ORF">MCOR_9030</name>
</gene>
<dbReference type="PROSITE" id="PS00518">
    <property type="entry name" value="ZF_RING_1"/>
    <property type="match status" value="1"/>
</dbReference>
<keyword evidence="2" id="KW-0479">Metal-binding</keyword>
<feature type="domain" description="RING-type" evidence="6">
    <location>
        <begin position="15"/>
        <end position="63"/>
    </location>
</feature>
<dbReference type="PROSITE" id="PS50119">
    <property type="entry name" value="ZF_BBOX"/>
    <property type="match status" value="1"/>
</dbReference>
<dbReference type="InterPro" id="IPR001841">
    <property type="entry name" value="Znf_RING"/>
</dbReference>
<accession>A0A6J8AL58</accession>
<dbReference type="InterPro" id="IPR013083">
    <property type="entry name" value="Znf_RING/FYVE/PHD"/>
</dbReference>
<dbReference type="Pfam" id="PF13445">
    <property type="entry name" value="zf-RING_UBOX"/>
    <property type="match status" value="1"/>
</dbReference>
<organism evidence="8 9">
    <name type="scientific">Mytilus coruscus</name>
    <name type="common">Sea mussel</name>
    <dbReference type="NCBI Taxonomy" id="42192"/>
    <lineage>
        <taxon>Eukaryota</taxon>
        <taxon>Metazoa</taxon>
        <taxon>Spiralia</taxon>
        <taxon>Lophotrochozoa</taxon>
        <taxon>Mollusca</taxon>
        <taxon>Bivalvia</taxon>
        <taxon>Autobranchia</taxon>
        <taxon>Pteriomorphia</taxon>
        <taxon>Mytilida</taxon>
        <taxon>Mytiloidea</taxon>
        <taxon>Mytilidae</taxon>
        <taxon>Mytilinae</taxon>
        <taxon>Mytilus</taxon>
    </lineage>
</organism>
<dbReference type="PANTHER" id="PTHR25462">
    <property type="entry name" value="BONUS, ISOFORM C-RELATED"/>
    <property type="match status" value="1"/>
</dbReference>
<evidence type="ECO:0000256" key="1">
    <source>
        <dbReference type="ARBA" id="ARBA00022553"/>
    </source>
</evidence>
<dbReference type="InterPro" id="IPR027370">
    <property type="entry name" value="Znf-RING_euk"/>
</dbReference>
<evidence type="ECO:0000259" key="7">
    <source>
        <dbReference type="PROSITE" id="PS50119"/>
    </source>
</evidence>
<dbReference type="Proteomes" id="UP000507470">
    <property type="component" value="Unassembled WGS sequence"/>
</dbReference>
<dbReference type="SUPFAM" id="SSF57845">
    <property type="entry name" value="B-box zinc-binding domain"/>
    <property type="match status" value="1"/>
</dbReference>
<dbReference type="Gene3D" id="3.30.160.60">
    <property type="entry name" value="Classic Zinc Finger"/>
    <property type="match status" value="1"/>
</dbReference>
<keyword evidence="3 5" id="KW-0863">Zinc-finger</keyword>
<evidence type="ECO:0000259" key="6">
    <source>
        <dbReference type="PROSITE" id="PS50089"/>
    </source>
</evidence>
<sequence>MATAEQINEQDVFACPICLETLKSPKSLPCLHTFCEICIGEFILSTEQRAEQKLSNYPCPVCRTVVTPNNSGDKTSQWAASLPHNFTISSLMDSSKSVKQECHLCKRRDKISEATKWCCDCTEALCEECLQFHGIMKFSADHKVFQIDEMNSPLIIEEPDLSIISDSCPVHTSKVLEAFCFDHQQLCCLLCITLHHRKCEHVQAFEEMQNLKNDKISMLLSEVNDIKVKVENVMKEKNGEKEKLDIAFSEIETEANTFVSSLKDKLDSMLALFIKGLNITREESENAFEDKMKTFEKISNYFDKLQTTTKTVEEHGTLNQMFIHFEKSKAELKSVLKEASSVLNTSSISEAKLVKSAKLGEVENIDGLIELKSIKTIPVEMSAYIKQLFPSDSSVLSKTSPAIGFENVILKHNKTIDLDGFDVYGGVFVSDEVIVIGGKCEESIGKLKAINILNERIVDEHTFSTIVKRLAFDFESESLFLSCYRSKLYRLKFVDAFNSEMNSKDINCRYGGICISDGVLYVIVNKTVKKISLENLQQPLEMCFQTNTNCYHLNGLEIDSKNNRLLYTSENYEVVGTSFDGSKIFRYKDEYMKKTTSLCVHLTGIILVGDESGQIHVISEDGERRRTVLNSCDKLKSVRDLCLDKSCSRLAIFAPGYIELYDVCVGSG</sequence>
<dbReference type="InterPro" id="IPR011042">
    <property type="entry name" value="6-blade_b-propeller_TolB-like"/>
</dbReference>
<evidence type="ECO:0000313" key="9">
    <source>
        <dbReference type="Proteomes" id="UP000507470"/>
    </source>
</evidence>
<evidence type="ECO:0000256" key="5">
    <source>
        <dbReference type="PROSITE-ProRule" id="PRU00024"/>
    </source>
</evidence>
<evidence type="ECO:0000313" key="8">
    <source>
        <dbReference type="EMBL" id="CAC5370050.1"/>
    </source>
</evidence>
<dbReference type="SMART" id="SM00336">
    <property type="entry name" value="BBOX"/>
    <property type="match status" value="2"/>
</dbReference>
<name>A0A6J8AL58_MYTCO</name>
<evidence type="ECO:0000256" key="4">
    <source>
        <dbReference type="ARBA" id="ARBA00022833"/>
    </source>
</evidence>
<dbReference type="InterPro" id="IPR017907">
    <property type="entry name" value="Znf_RING_CS"/>
</dbReference>
<protein>
    <recommendedName>
        <fullName evidence="10">TRIM56</fullName>
    </recommendedName>
</protein>
<reference evidence="8 9" key="1">
    <citation type="submission" date="2020-06" db="EMBL/GenBank/DDBJ databases">
        <authorList>
            <person name="Li R."/>
            <person name="Bekaert M."/>
        </authorList>
    </citation>
    <scope>NUCLEOTIDE SEQUENCE [LARGE SCALE GENOMIC DNA]</scope>
    <source>
        <strain evidence="9">wild</strain>
    </source>
</reference>
<dbReference type="SMART" id="SM00184">
    <property type="entry name" value="RING"/>
    <property type="match status" value="1"/>
</dbReference>
<dbReference type="SUPFAM" id="SSF57850">
    <property type="entry name" value="RING/U-box"/>
    <property type="match status" value="1"/>
</dbReference>
<dbReference type="InterPro" id="IPR047153">
    <property type="entry name" value="TRIM45/56/19-like"/>
</dbReference>
<dbReference type="OrthoDB" id="6120183at2759"/>
<evidence type="ECO:0000256" key="3">
    <source>
        <dbReference type="ARBA" id="ARBA00022771"/>
    </source>
</evidence>
<dbReference type="InterPro" id="IPR000315">
    <property type="entry name" value="Znf_B-box"/>
</dbReference>
<keyword evidence="9" id="KW-1185">Reference proteome</keyword>
<dbReference type="PANTHER" id="PTHR25462:SF296">
    <property type="entry name" value="MEIOTIC P26, ISOFORM F"/>
    <property type="match status" value="1"/>
</dbReference>
<dbReference type="CDD" id="cd19756">
    <property type="entry name" value="Bbox2"/>
    <property type="match status" value="1"/>
</dbReference>
<dbReference type="SUPFAM" id="SSF101898">
    <property type="entry name" value="NHL repeat"/>
    <property type="match status" value="1"/>
</dbReference>
<dbReference type="GO" id="GO:0008270">
    <property type="term" value="F:zinc ion binding"/>
    <property type="evidence" value="ECO:0007669"/>
    <property type="project" value="UniProtKB-KW"/>
</dbReference>
<dbReference type="GO" id="GO:0061630">
    <property type="term" value="F:ubiquitin protein ligase activity"/>
    <property type="evidence" value="ECO:0007669"/>
    <property type="project" value="TreeGrafter"/>
</dbReference>
<dbReference type="Gene3D" id="3.30.40.10">
    <property type="entry name" value="Zinc/RING finger domain, C3HC4 (zinc finger)"/>
    <property type="match status" value="1"/>
</dbReference>
<keyword evidence="1" id="KW-0597">Phosphoprotein</keyword>
<dbReference type="Gene3D" id="2.120.10.30">
    <property type="entry name" value="TolB, C-terminal domain"/>
    <property type="match status" value="1"/>
</dbReference>
<evidence type="ECO:0000256" key="2">
    <source>
        <dbReference type="ARBA" id="ARBA00022723"/>
    </source>
</evidence>
<keyword evidence="4" id="KW-0862">Zinc</keyword>
<proteinExistence type="predicted"/>
<dbReference type="PROSITE" id="PS50089">
    <property type="entry name" value="ZF_RING_2"/>
    <property type="match status" value="1"/>
</dbReference>
<dbReference type="EMBL" id="CACVKT020001647">
    <property type="protein sequence ID" value="CAC5370050.1"/>
    <property type="molecule type" value="Genomic_DNA"/>
</dbReference>
<feature type="domain" description="B box-type" evidence="7">
    <location>
        <begin position="100"/>
        <end position="147"/>
    </location>
</feature>
<evidence type="ECO:0008006" key="10">
    <source>
        <dbReference type="Google" id="ProtNLM"/>
    </source>
</evidence>